<evidence type="ECO:0000313" key="3">
    <source>
        <dbReference type="Proteomes" id="UP001194580"/>
    </source>
</evidence>
<evidence type="ECO:0000313" key="2">
    <source>
        <dbReference type="EMBL" id="KAG0272508.1"/>
    </source>
</evidence>
<keyword evidence="3" id="KW-1185">Reference proteome</keyword>
<accession>A0AAD4H522</accession>
<feature type="compositionally biased region" description="Polar residues" evidence="1">
    <location>
        <begin position="13"/>
        <end position="26"/>
    </location>
</feature>
<proteinExistence type="predicted"/>
<dbReference type="Proteomes" id="UP001194580">
    <property type="component" value="Unassembled WGS sequence"/>
</dbReference>
<reference evidence="2" key="1">
    <citation type="journal article" date="2020" name="Fungal Divers.">
        <title>Resolving the Mortierellaceae phylogeny through synthesis of multi-gene phylogenetics and phylogenomics.</title>
        <authorList>
            <person name="Vandepol N."/>
            <person name="Liber J."/>
            <person name="Desiro A."/>
            <person name="Na H."/>
            <person name="Kennedy M."/>
            <person name="Barry K."/>
            <person name="Grigoriev I.V."/>
            <person name="Miller A.N."/>
            <person name="O'Donnell K."/>
            <person name="Stajich J.E."/>
            <person name="Bonito G."/>
        </authorList>
    </citation>
    <scope>NUCLEOTIDE SEQUENCE</scope>
    <source>
        <strain evidence="2">NRRL 28262</strain>
    </source>
</reference>
<feature type="region of interest" description="Disordered" evidence="1">
    <location>
        <begin position="1"/>
        <end position="26"/>
    </location>
</feature>
<name>A0AAD4H522_9FUNG</name>
<comment type="caution">
    <text evidence="2">The sequence shown here is derived from an EMBL/GenBank/DDBJ whole genome shotgun (WGS) entry which is preliminary data.</text>
</comment>
<protein>
    <submittedName>
        <fullName evidence="2">Uncharacterized protein</fullName>
    </submittedName>
</protein>
<dbReference type="AlphaFoldDB" id="A0AAD4H522"/>
<dbReference type="EMBL" id="JAAAIL010000914">
    <property type="protein sequence ID" value="KAG0272508.1"/>
    <property type="molecule type" value="Genomic_DNA"/>
</dbReference>
<evidence type="ECO:0000256" key="1">
    <source>
        <dbReference type="SAM" id="MobiDB-lite"/>
    </source>
</evidence>
<sequence length="174" mass="18869">MPRKPNSFVRDPSPSSTSGYLNSNNNTHKPSVFLTPSVCCYSTEGLIDNSSTPEVVNHYEQQQPFTQQAPAASYNSNNNGYENEDNGMATLEDQFSVMEINTPFAWLQDSYQGQQQQPQPPNGGASPCITANANSFAMVANTSSSTAFYTGNPMGPGFGSRFAAHPGYGHHNHH</sequence>
<gene>
    <name evidence="2" type="ORF">BGZ95_011745</name>
</gene>
<organism evidence="2 3">
    <name type="scientific">Linnemannia exigua</name>
    <dbReference type="NCBI Taxonomy" id="604196"/>
    <lineage>
        <taxon>Eukaryota</taxon>
        <taxon>Fungi</taxon>
        <taxon>Fungi incertae sedis</taxon>
        <taxon>Mucoromycota</taxon>
        <taxon>Mortierellomycotina</taxon>
        <taxon>Mortierellomycetes</taxon>
        <taxon>Mortierellales</taxon>
        <taxon>Mortierellaceae</taxon>
        <taxon>Linnemannia</taxon>
    </lineage>
</organism>